<dbReference type="Gene3D" id="1.10.510.10">
    <property type="entry name" value="Transferase(Phosphotransferase) domain 1"/>
    <property type="match status" value="1"/>
</dbReference>
<protein>
    <submittedName>
        <fullName evidence="2">Kinase-like domain-containing protein</fullName>
    </submittedName>
</protein>
<dbReference type="InterPro" id="IPR011009">
    <property type="entry name" value="Kinase-like_dom_sf"/>
</dbReference>
<dbReference type="PROSITE" id="PS50011">
    <property type="entry name" value="PROTEIN_KINASE_DOM"/>
    <property type="match status" value="1"/>
</dbReference>
<dbReference type="GO" id="GO:0051082">
    <property type="term" value="F:unfolded protein binding"/>
    <property type="evidence" value="ECO:0007669"/>
    <property type="project" value="TreeGrafter"/>
</dbReference>
<dbReference type="SUPFAM" id="SSF56112">
    <property type="entry name" value="Protein kinase-like (PK-like)"/>
    <property type="match status" value="1"/>
</dbReference>
<dbReference type="GO" id="GO:0070059">
    <property type="term" value="P:intrinsic apoptotic signaling pathway in response to endoplasmic reticulum stress"/>
    <property type="evidence" value="ECO:0007669"/>
    <property type="project" value="TreeGrafter"/>
</dbReference>
<dbReference type="GO" id="GO:0005524">
    <property type="term" value="F:ATP binding"/>
    <property type="evidence" value="ECO:0007669"/>
    <property type="project" value="InterPro"/>
</dbReference>
<dbReference type="PANTHER" id="PTHR13954:SF6">
    <property type="entry name" value="NON-SPECIFIC SERINE_THREONINE PROTEIN KINASE"/>
    <property type="match status" value="1"/>
</dbReference>
<dbReference type="GO" id="GO:0004521">
    <property type="term" value="F:RNA endonuclease activity"/>
    <property type="evidence" value="ECO:0007669"/>
    <property type="project" value="InterPro"/>
</dbReference>
<keyword evidence="3" id="KW-1185">Reference proteome</keyword>
<dbReference type="PANTHER" id="PTHR13954">
    <property type="entry name" value="IRE1-RELATED"/>
    <property type="match status" value="1"/>
</dbReference>
<dbReference type="InterPro" id="IPR000719">
    <property type="entry name" value="Prot_kinase_dom"/>
</dbReference>
<accession>A0AA39YMN3</accession>
<dbReference type="EMBL" id="JAULSV010000001">
    <property type="protein sequence ID" value="KAK0655349.1"/>
    <property type="molecule type" value="Genomic_DNA"/>
</dbReference>
<evidence type="ECO:0000313" key="3">
    <source>
        <dbReference type="Proteomes" id="UP001174936"/>
    </source>
</evidence>
<evidence type="ECO:0000259" key="1">
    <source>
        <dbReference type="PROSITE" id="PS50011"/>
    </source>
</evidence>
<evidence type="ECO:0000313" key="2">
    <source>
        <dbReference type="EMBL" id="KAK0655349.1"/>
    </source>
</evidence>
<comment type="caution">
    <text evidence="2">The sequence shown here is derived from an EMBL/GenBank/DDBJ whole genome shotgun (WGS) entry which is preliminary data.</text>
</comment>
<dbReference type="GO" id="GO:1990604">
    <property type="term" value="C:IRE1-TRAF2-ASK1 complex"/>
    <property type="evidence" value="ECO:0007669"/>
    <property type="project" value="TreeGrafter"/>
</dbReference>
<keyword evidence="2" id="KW-0418">Kinase</keyword>
<keyword evidence="2" id="KW-0808">Transferase</keyword>
<dbReference type="Pfam" id="PF00069">
    <property type="entry name" value="Pkinase"/>
    <property type="match status" value="1"/>
</dbReference>
<dbReference type="GO" id="GO:0004674">
    <property type="term" value="F:protein serine/threonine kinase activity"/>
    <property type="evidence" value="ECO:0007669"/>
    <property type="project" value="InterPro"/>
</dbReference>
<dbReference type="Proteomes" id="UP001174936">
    <property type="component" value="Unassembled WGS sequence"/>
</dbReference>
<name>A0AA39YMN3_9PEZI</name>
<dbReference type="AlphaFoldDB" id="A0AA39YMN3"/>
<dbReference type="InterPro" id="IPR045133">
    <property type="entry name" value="IRE1/2-like"/>
</dbReference>
<dbReference type="GO" id="GO:0036498">
    <property type="term" value="P:IRE1-mediated unfolded protein response"/>
    <property type="evidence" value="ECO:0007669"/>
    <property type="project" value="TreeGrafter"/>
</dbReference>
<gene>
    <name evidence="2" type="ORF">B0T16DRAFT_424281</name>
</gene>
<reference evidence="2" key="1">
    <citation type="submission" date="2023-06" db="EMBL/GenBank/DDBJ databases">
        <title>Genome-scale phylogeny and comparative genomics of the fungal order Sordariales.</title>
        <authorList>
            <consortium name="Lawrence Berkeley National Laboratory"/>
            <person name="Hensen N."/>
            <person name="Bonometti L."/>
            <person name="Westerberg I."/>
            <person name="Brannstrom I.O."/>
            <person name="Guillou S."/>
            <person name="Cros-Aarteil S."/>
            <person name="Calhoun S."/>
            <person name="Haridas S."/>
            <person name="Kuo A."/>
            <person name="Mondo S."/>
            <person name="Pangilinan J."/>
            <person name="Riley R."/>
            <person name="Labutti K."/>
            <person name="Andreopoulos B."/>
            <person name="Lipzen A."/>
            <person name="Chen C."/>
            <person name="Yanf M."/>
            <person name="Daum C."/>
            <person name="Ng V."/>
            <person name="Clum A."/>
            <person name="Steindorff A."/>
            <person name="Ohm R."/>
            <person name="Martin F."/>
            <person name="Silar P."/>
            <person name="Natvig D."/>
            <person name="Lalanne C."/>
            <person name="Gautier V."/>
            <person name="Ament-Velasquez S.L."/>
            <person name="Kruys A."/>
            <person name="Hutchinson M.I."/>
            <person name="Powell A.J."/>
            <person name="Barry K."/>
            <person name="Miller A.N."/>
            <person name="Grigoriev I.V."/>
            <person name="Debuchy R."/>
            <person name="Gladieux P."/>
            <person name="Thoren M.H."/>
            <person name="Johannesson H."/>
        </authorList>
    </citation>
    <scope>NUCLEOTIDE SEQUENCE</scope>
    <source>
        <strain evidence="2">SMH2532-1</strain>
    </source>
</reference>
<organism evidence="2 3">
    <name type="scientific">Cercophora newfieldiana</name>
    <dbReference type="NCBI Taxonomy" id="92897"/>
    <lineage>
        <taxon>Eukaryota</taxon>
        <taxon>Fungi</taxon>
        <taxon>Dikarya</taxon>
        <taxon>Ascomycota</taxon>
        <taxon>Pezizomycotina</taxon>
        <taxon>Sordariomycetes</taxon>
        <taxon>Sordariomycetidae</taxon>
        <taxon>Sordariales</taxon>
        <taxon>Lasiosphaeriaceae</taxon>
        <taxon>Cercophora</taxon>
    </lineage>
</organism>
<feature type="domain" description="Protein kinase" evidence="1">
    <location>
        <begin position="20"/>
        <end position="250"/>
    </location>
</feature>
<sequence length="250" mass="28673">MEVVASEQVWEETDSDELVFDHIRVIVRQGTRYLFARQRDRYAPIDATTLDLEEIPDTFLHAQIPAGWTRAPDPLPANTYIKQPNLLEYGETSNCCTVLLQEAEIYEVLRQHPHPNVARYYGCVVEKGRFRGICLQRYSATLKQHVKRHAKAKDEREPALSETEKRRLVQGSRDGVAHLHRLGLVHNDLNPSNVMVEDDAAIIIDFDSCRRQGEPMGMKGPTPGWGIYTEHANRESDVRNLDQIERYLLG</sequence>
<proteinExistence type="predicted"/>